<evidence type="ECO:0000256" key="2">
    <source>
        <dbReference type="ARBA" id="ARBA00022845"/>
    </source>
</evidence>
<dbReference type="PANTHER" id="PTHR12789">
    <property type="entry name" value="DENSITY-REGULATED PROTEIN HOMOLOG"/>
    <property type="match status" value="1"/>
</dbReference>
<comment type="caution">
    <text evidence="5">The sequence shown here is derived from an EMBL/GenBank/DDBJ whole genome shotgun (WGS) entry which is preliminary data.</text>
</comment>
<comment type="similarity">
    <text evidence="1">Belongs to the SUI1 family.</text>
</comment>
<feature type="domain" description="SUI1" evidence="4">
    <location>
        <begin position="41"/>
        <end position="107"/>
    </location>
</feature>
<evidence type="ECO:0000313" key="5">
    <source>
        <dbReference type="EMBL" id="MBO8472931.1"/>
    </source>
</evidence>
<evidence type="ECO:0000259" key="4">
    <source>
        <dbReference type="PROSITE" id="PS50296"/>
    </source>
</evidence>
<reference evidence="5" key="2">
    <citation type="journal article" date="2021" name="PeerJ">
        <title>Extensive microbial diversity within the chicken gut microbiome revealed by metagenomics and culture.</title>
        <authorList>
            <person name="Gilroy R."/>
            <person name="Ravi A."/>
            <person name="Getino M."/>
            <person name="Pursley I."/>
            <person name="Horton D.L."/>
            <person name="Alikhan N.F."/>
            <person name="Baker D."/>
            <person name="Gharbi K."/>
            <person name="Hall N."/>
            <person name="Watson M."/>
            <person name="Adriaenssens E.M."/>
            <person name="Foster-Nyarko E."/>
            <person name="Jarju S."/>
            <person name="Secka A."/>
            <person name="Antonio M."/>
            <person name="Oren A."/>
            <person name="Chaudhuri R.R."/>
            <person name="La Ragione R."/>
            <person name="Hildebrand F."/>
            <person name="Pallen M.J."/>
        </authorList>
    </citation>
    <scope>NUCLEOTIDE SEQUENCE</scope>
    <source>
        <strain evidence="5">B1-8020</strain>
    </source>
</reference>
<keyword evidence="2" id="KW-0810">Translation regulation</keyword>
<dbReference type="GO" id="GO:0002188">
    <property type="term" value="P:translation reinitiation"/>
    <property type="evidence" value="ECO:0007669"/>
    <property type="project" value="TreeGrafter"/>
</dbReference>
<dbReference type="EMBL" id="JADIMA010000042">
    <property type="protein sequence ID" value="MBO8472931.1"/>
    <property type="molecule type" value="Genomic_DNA"/>
</dbReference>
<reference evidence="5" key="1">
    <citation type="submission" date="2020-10" db="EMBL/GenBank/DDBJ databases">
        <authorList>
            <person name="Gilroy R."/>
        </authorList>
    </citation>
    <scope>NUCLEOTIDE SEQUENCE</scope>
    <source>
        <strain evidence="5">B1-8020</strain>
    </source>
</reference>
<dbReference type="AlphaFoldDB" id="A0A9D9IJW5"/>
<dbReference type="GO" id="GO:0006417">
    <property type="term" value="P:regulation of translation"/>
    <property type="evidence" value="ECO:0007669"/>
    <property type="project" value="UniProtKB-KW"/>
</dbReference>
<dbReference type="InterPro" id="IPR005872">
    <property type="entry name" value="SUI1_arc_bac"/>
</dbReference>
<dbReference type="InterPro" id="IPR036877">
    <property type="entry name" value="SUI1_dom_sf"/>
</dbReference>
<gene>
    <name evidence="5" type="ORF">IAB81_04815</name>
</gene>
<dbReference type="Gene3D" id="3.30.780.10">
    <property type="entry name" value="SUI1-like domain"/>
    <property type="match status" value="1"/>
</dbReference>
<dbReference type="GO" id="GO:0001731">
    <property type="term" value="P:formation of translation preinitiation complex"/>
    <property type="evidence" value="ECO:0007669"/>
    <property type="project" value="TreeGrafter"/>
</dbReference>
<keyword evidence="5" id="KW-0396">Initiation factor</keyword>
<proteinExistence type="inferred from homology"/>
<evidence type="ECO:0000313" key="6">
    <source>
        <dbReference type="Proteomes" id="UP000823604"/>
    </source>
</evidence>
<organism evidence="5 6">
    <name type="scientific">Candidatus Merdivivens pullicola</name>
    <dbReference type="NCBI Taxonomy" id="2840872"/>
    <lineage>
        <taxon>Bacteria</taxon>
        <taxon>Pseudomonadati</taxon>
        <taxon>Bacteroidota</taxon>
        <taxon>Bacteroidia</taxon>
        <taxon>Bacteroidales</taxon>
        <taxon>Muribaculaceae</taxon>
        <taxon>Muribaculaceae incertae sedis</taxon>
        <taxon>Candidatus Merdivivens</taxon>
    </lineage>
</organism>
<protein>
    <submittedName>
        <fullName evidence="5">Translation initiation factor</fullName>
    </submittedName>
</protein>
<sequence>MADNSWKKRTGVVYSTDPDFKYTQETAEEPETLEPGKQKLIIGIDRRNRSGKQVTLVSGFVGREEDLAALGKMLKTKCGVGGSIKDGEILIQGDFRDKITALLTAAGYKAKRGN</sequence>
<accession>A0A9D9IJW5</accession>
<dbReference type="PROSITE" id="PS50296">
    <property type="entry name" value="SUI1"/>
    <property type="match status" value="1"/>
</dbReference>
<dbReference type="CDD" id="cd11567">
    <property type="entry name" value="YciH_like"/>
    <property type="match status" value="1"/>
</dbReference>
<evidence type="ECO:0000256" key="1">
    <source>
        <dbReference type="ARBA" id="ARBA00005422"/>
    </source>
</evidence>
<keyword evidence="3" id="KW-0648">Protein biosynthesis</keyword>
<dbReference type="SUPFAM" id="SSF55159">
    <property type="entry name" value="eIF1-like"/>
    <property type="match status" value="1"/>
</dbReference>
<dbReference type="InterPro" id="IPR001950">
    <property type="entry name" value="SUI1"/>
</dbReference>
<dbReference type="Pfam" id="PF01253">
    <property type="entry name" value="SUI1"/>
    <property type="match status" value="1"/>
</dbReference>
<dbReference type="Proteomes" id="UP000823604">
    <property type="component" value="Unassembled WGS sequence"/>
</dbReference>
<evidence type="ECO:0000256" key="3">
    <source>
        <dbReference type="ARBA" id="ARBA00022917"/>
    </source>
</evidence>
<dbReference type="PIRSF" id="PIRSF037511">
    <property type="entry name" value="Transl_init_SUI1_pro"/>
    <property type="match status" value="1"/>
</dbReference>
<name>A0A9D9IJW5_9BACT</name>
<dbReference type="GO" id="GO:0003729">
    <property type="term" value="F:mRNA binding"/>
    <property type="evidence" value="ECO:0007669"/>
    <property type="project" value="TreeGrafter"/>
</dbReference>
<dbReference type="InterPro" id="IPR050318">
    <property type="entry name" value="DENR/SUI1_TIF"/>
</dbReference>
<dbReference type="GO" id="GO:0003743">
    <property type="term" value="F:translation initiation factor activity"/>
    <property type="evidence" value="ECO:0007669"/>
    <property type="project" value="UniProtKB-KW"/>
</dbReference>
<dbReference type="PANTHER" id="PTHR12789:SF0">
    <property type="entry name" value="DENSITY-REGULATED PROTEIN"/>
    <property type="match status" value="1"/>
</dbReference>